<dbReference type="CDD" id="cd00157">
    <property type="entry name" value="Rho"/>
    <property type="match status" value="1"/>
</dbReference>
<dbReference type="SUPFAM" id="SSF52540">
    <property type="entry name" value="P-loop containing nucleoside triphosphate hydrolases"/>
    <property type="match status" value="1"/>
</dbReference>
<dbReference type="RefSeq" id="XP_001326538.1">
    <property type="nucleotide sequence ID" value="XM_001326503.1"/>
</dbReference>
<proteinExistence type="inferred from homology"/>
<dbReference type="VEuPathDB" id="TrichDB:TVAG_026360"/>
<evidence type="ECO:0000256" key="3">
    <source>
        <dbReference type="ARBA" id="ARBA00022475"/>
    </source>
</evidence>
<keyword evidence="11" id="KW-1185">Reference proteome</keyword>
<dbReference type="KEGG" id="tva:4772303"/>
<reference evidence="10" key="2">
    <citation type="journal article" date="2007" name="Science">
        <title>Draft genome sequence of the sexually transmitted pathogen Trichomonas vaginalis.</title>
        <authorList>
            <person name="Carlton J.M."/>
            <person name="Hirt R.P."/>
            <person name="Silva J.C."/>
            <person name="Delcher A.L."/>
            <person name="Schatz M."/>
            <person name="Zhao Q."/>
            <person name="Wortman J.R."/>
            <person name="Bidwell S.L."/>
            <person name="Alsmark U.C.M."/>
            <person name="Besteiro S."/>
            <person name="Sicheritz-Ponten T."/>
            <person name="Noel C.J."/>
            <person name="Dacks J.B."/>
            <person name="Foster P.G."/>
            <person name="Simillion C."/>
            <person name="Van de Peer Y."/>
            <person name="Miranda-Saavedra D."/>
            <person name="Barton G.J."/>
            <person name="Westrop G.D."/>
            <person name="Mueller S."/>
            <person name="Dessi D."/>
            <person name="Fiori P.L."/>
            <person name="Ren Q."/>
            <person name="Paulsen I."/>
            <person name="Zhang H."/>
            <person name="Bastida-Corcuera F.D."/>
            <person name="Simoes-Barbosa A."/>
            <person name="Brown M.T."/>
            <person name="Hayes R.D."/>
            <person name="Mukherjee M."/>
            <person name="Okumura C.Y."/>
            <person name="Schneider R."/>
            <person name="Smith A.J."/>
            <person name="Vanacova S."/>
            <person name="Villalvazo M."/>
            <person name="Haas B.J."/>
            <person name="Pertea M."/>
            <person name="Feldblyum T.V."/>
            <person name="Utterback T.R."/>
            <person name="Shu C.L."/>
            <person name="Osoegawa K."/>
            <person name="de Jong P.J."/>
            <person name="Hrdy I."/>
            <person name="Horvathova L."/>
            <person name="Zubacova Z."/>
            <person name="Dolezal P."/>
            <person name="Malik S.B."/>
            <person name="Logsdon J.M. Jr."/>
            <person name="Henze K."/>
            <person name="Gupta A."/>
            <person name="Wang C.C."/>
            <person name="Dunne R.L."/>
            <person name="Upcroft J.A."/>
            <person name="Upcroft P."/>
            <person name="White O."/>
            <person name="Salzberg S.L."/>
            <person name="Tang P."/>
            <person name="Chiu C.-H."/>
            <person name="Lee Y.-S."/>
            <person name="Embley T.M."/>
            <person name="Coombs G.H."/>
            <person name="Mottram J.C."/>
            <person name="Tachezy J."/>
            <person name="Fraser-Liggett C.M."/>
            <person name="Johnson P.J."/>
        </authorList>
    </citation>
    <scope>NUCLEOTIDE SEQUENCE [LARGE SCALE GENOMIC DNA]</scope>
    <source>
        <strain evidence="10">G3</strain>
    </source>
</reference>
<dbReference type="EMBL" id="DS113272">
    <property type="protein sequence ID" value="EAY14315.1"/>
    <property type="molecule type" value="Genomic_DNA"/>
</dbReference>
<dbReference type="Pfam" id="PF00071">
    <property type="entry name" value="Ras"/>
    <property type="match status" value="1"/>
</dbReference>
<dbReference type="AlphaFoldDB" id="A2DZ39"/>
<keyword evidence="9" id="KW-0636">Prenylation</keyword>
<keyword evidence="3" id="KW-1003">Cell membrane</keyword>
<dbReference type="PANTHER" id="PTHR24072">
    <property type="entry name" value="RHO FAMILY GTPASE"/>
    <property type="match status" value="1"/>
</dbReference>
<name>A2DZ39_TRIV3</name>
<dbReference type="GO" id="GO:0042995">
    <property type="term" value="C:cell projection"/>
    <property type="evidence" value="ECO:0000318"/>
    <property type="project" value="GO_Central"/>
</dbReference>
<dbReference type="SMART" id="SM00174">
    <property type="entry name" value="RHO"/>
    <property type="match status" value="1"/>
</dbReference>
<dbReference type="InterPro" id="IPR003578">
    <property type="entry name" value="Small_GTPase_Rho"/>
</dbReference>
<dbReference type="GO" id="GO:0030865">
    <property type="term" value="P:cortical cytoskeleton organization"/>
    <property type="evidence" value="ECO:0000318"/>
    <property type="project" value="GO_Central"/>
</dbReference>
<comment type="subcellular location">
    <subcellularLocation>
        <location evidence="1">Cell membrane</location>
        <topology evidence="1">Lipid-anchor</topology>
        <orientation evidence="1">Cytoplasmic side</orientation>
    </subcellularLocation>
</comment>
<dbReference type="VEuPathDB" id="TrichDB:TVAGG3_0504830"/>
<dbReference type="NCBIfam" id="TIGR00231">
    <property type="entry name" value="small_GTP"/>
    <property type="match status" value="1"/>
</dbReference>
<comment type="similarity">
    <text evidence="2">Belongs to the small GTPase superfamily. Rho family.</text>
</comment>
<dbReference type="eggNOG" id="KOG0393">
    <property type="taxonomic scope" value="Eukaryota"/>
</dbReference>
<dbReference type="PROSITE" id="PS51421">
    <property type="entry name" value="RAS"/>
    <property type="match status" value="1"/>
</dbReference>
<evidence type="ECO:0000256" key="5">
    <source>
        <dbReference type="ARBA" id="ARBA00022741"/>
    </source>
</evidence>
<evidence type="ECO:0000313" key="10">
    <source>
        <dbReference type="EMBL" id="EAY14315.1"/>
    </source>
</evidence>
<keyword evidence="7" id="KW-0472">Membrane</keyword>
<dbReference type="GO" id="GO:0007165">
    <property type="term" value="P:signal transduction"/>
    <property type="evidence" value="ECO:0000318"/>
    <property type="project" value="GO_Central"/>
</dbReference>
<dbReference type="GO" id="GO:0007163">
    <property type="term" value="P:establishment or maintenance of cell polarity"/>
    <property type="evidence" value="ECO:0000318"/>
    <property type="project" value="GO_Central"/>
</dbReference>
<dbReference type="Gene3D" id="3.40.50.300">
    <property type="entry name" value="P-loop containing nucleotide triphosphate hydrolases"/>
    <property type="match status" value="1"/>
</dbReference>
<dbReference type="InterPro" id="IPR001806">
    <property type="entry name" value="Small_GTPase"/>
</dbReference>
<dbReference type="SMART" id="SM00173">
    <property type="entry name" value="RAS"/>
    <property type="match status" value="1"/>
</dbReference>
<evidence type="ECO:0000256" key="9">
    <source>
        <dbReference type="ARBA" id="ARBA00023289"/>
    </source>
</evidence>
<dbReference type="GO" id="GO:0005886">
    <property type="term" value="C:plasma membrane"/>
    <property type="evidence" value="ECO:0000318"/>
    <property type="project" value="GO_Central"/>
</dbReference>
<dbReference type="FunFam" id="3.40.50.300:FF:000983">
    <property type="entry name" value="Rho family GTPase"/>
    <property type="match status" value="1"/>
</dbReference>
<dbReference type="GO" id="GO:0003924">
    <property type="term" value="F:GTPase activity"/>
    <property type="evidence" value="ECO:0000318"/>
    <property type="project" value="GO_Central"/>
</dbReference>
<evidence type="ECO:0000256" key="2">
    <source>
        <dbReference type="ARBA" id="ARBA00010142"/>
    </source>
</evidence>
<evidence type="ECO:0000256" key="1">
    <source>
        <dbReference type="ARBA" id="ARBA00004342"/>
    </source>
</evidence>
<dbReference type="PRINTS" id="PR00449">
    <property type="entry name" value="RASTRNSFRMNG"/>
</dbReference>
<dbReference type="OMA" id="CHEVRHH"/>
<keyword evidence="4" id="KW-0488">Methylation</keyword>
<dbReference type="SMR" id="A2DZ39"/>
<dbReference type="GO" id="GO:0019901">
    <property type="term" value="F:protein kinase binding"/>
    <property type="evidence" value="ECO:0000318"/>
    <property type="project" value="GO_Central"/>
</dbReference>
<evidence type="ECO:0000256" key="8">
    <source>
        <dbReference type="ARBA" id="ARBA00023288"/>
    </source>
</evidence>
<evidence type="ECO:0000313" key="11">
    <source>
        <dbReference type="Proteomes" id="UP000001542"/>
    </source>
</evidence>
<dbReference type="GO" id="GO:0031410">
    <property type="term" value="C:cytoplasmic vesicle"/>
    <property type="evidence" value="ECO:0000318"/>
    <property type="project" value="GO_Central"/>
</dbReference>
<dbReference type="GO" id="GO:0007264">
    <property type="term" value="P:small GTPase-mediated signal transduction"/>
    <property type="evidence" value="ECO:0007669"/>
    <property type="project" value="InterPro"/>
</dbReference>
<dbReference type="InParanoid" id="A2DZ39"/>
<dbReference type="GO" id="GO:0032956">
    <property type="term" value="P:regulation of actin cytoskeleton organization"/>
    <property type="evidence" value="ECO:0000318"/>
    <property type="project" value="GO_Central"/>
</dbReference>
<dbReference type="SMART" id="SM00175">
    <property type="entry name" value="RAB"/>
    <property type="match status" value="1"/>
</dbReference>
<dbReference type="GO" id="GO:0008360">
    <property type="term" value="P:regulation of cell shape"/>
    <property type="evidence" value="ECO:0000318"/>
    <property type="project" value="GO_Central"/>
</dbReference>
<dbReference type="Proteomes" id="UP000001542">
    <property type="component" value="Unassembled WGS sequence"/>
</dbReference>
<dbReference type="InterPro" id="IPR027417">
    <property type="entry name" value="P-loop_NTPase"/>
</dbReference>
<evidence type="ECO:0000256" key="6">
    <source>
        <dbReference type="ARBA" id="ARBA00023134"/>
    </source>
</evidence>
<sequence length="192" mass="22414">MEPLKCVLVGDTNVGKTYLIKTYKNKQYKNEKNEATVYEKHQIQIKQKKKKIDVDVFDTAGSEDYDRLRPQSYKDADVFLLCFSLINRNTLKHIKTKWVKEVRQTSPDVPIIVVGLKMDLRDNFDKADIDRNEDGVEPIKKEKAQKLIQKIEAVQYLECSARNMQRLDEVFDSMLYYAQKHHNHGQGCCNIA</sequence>
<reference evidence="10" key="1">
    <citation type="submission" date="2006-10" db="EMBL/GenBank/DDBJ databases">
        <authorList>
            <person name="Amadeo P."/>
            <person name="Zhao Q."/>
            <person name="Wortman J."/>
            <person name="Fraser-Liggett C."/>
            <person name="Carlton J."/>
        </authorList>
    </citation>
    <scope>NUCLEOTIDE SEQUENCE</scope>
    <source>
        <strain evidence="10">G3</strain>
    </source>
</reference>
<organism evidence="10 11">
    <name type="scientific">Trichomonas vaginalis (strain ATCC PRA-98 / G3)</name>
    <dbReference type="NCBI Taxonomy" id="412133"/>
    <lineage>
        <taxon>Eukaryota</taxon>
        <taxon>Metamonada</taxon>
        <taxon>Parabasalia</taxon>
        <taxon>Trichomonadida</taxon>
        <taxon>Trichomonadidae</taxon>
        <taxon>Trichomonas</taxon>
    </lineage>
</organism>
<evidence type="ECO:0000256" key="4">
    <source>
        <dbReference type="ARBA" id="ARBA00022481"/>
    </source>
</evidence>
<keyword evidence="8" id="KW-0449">Lipoprotein</keyword>
<dbReference type="STRING" id="5722.A2DZ39"/>
<dbReference type="PROSITE" id="PS51420">
    <property type="entry name" value="RHO"/>
    <property type="match status" value="1"/>
</dbReference>
<protein>
    <submittedName>
        <fullName evidence="10">Small GTP-binding protein, putative</fullName>
    </submittedName>
</protein>
<dbReference type="GO" id="GO:0007015">
    <property type="term" value="P:actin filament organization"/>
    <property type="evidence" value="ECO:0000318"/>
    <property type="project" value="GO_Central"/>
</dbReference>
<dbReference type="PROSITE" id="PS51419">
    <property type="entry name" value="RAB"/>
    <property type="match status" value="1"/>
</dbReference>
<accession>A2DZ39</accession>
<dbReference type="GO" id="GO:0005525">
    <property type="term" value="F:GTP binding"/>
    <property type="evidence" value="ECO:0000318"/>
    <property type="project" value="GO_Central"/>
</dbReference>
<gene>
    <name evidence="10" type="ORF">TVAG_026360</name>
</gene>
<dbReference type="OrthoDB" id="8830751at2759"/>
<keyword evidence="6" id="KW-0342">GTP-binding</keyword>
<evidence type="ECO:0000256" key="7">
    <source>
        <dbReference type="ARBA" id="ARBA00023136"/>
    </source>
</evidence>
<dbReference type="GO" id="GO:0005856">
    <property type="term" value="C:cytoskeleton"/>
    <property type="evidence" value="ECO:0000318"/>
    <property type="project" value="GO_Central"/>
</dbReference>
<dbReference type="InterPro" id="IPR005225">
    <property type="entry name" value="Small_GTP-bd"/>
</dbReference>
<keyword evidence="5" id="KW-0547">Nucleotide-binding</keyword>